<name>A0A0K1QBI9_9BACT</name>
<dbReference type="STRING" id="1391654.AKJ09_09433"/>
<protein>
    <submittedName>
        <fullName evidence="2">Uncharacterized protein</fullName>
    </submittedName>
</protein>
<sequence>MKPTALLGAGLFLTIAGIGCSVIVSADVPEFSCDVRDPRVCPSGQVCDLTRGKCVVPSDAPSVDGTDADDPDADTPDVDQPADGSDLPHALGAQCRLDADCESSLCGTSNMLTTPIVADTGPICTKTCCTSKDCPSGFVCFGAGTGGNYCVPSSKAGRIPAASGGKLPGATCSGASDCRSGLCQAGKCVDTCCVPTDCTNNTVCQVATLAGPGPSHDVWMCAAVNAAATKDAGETCTNVENECRNNNCIGSKCRESCCSVATCESQGRTGGHCRYAESGSDRIKFCEYTTNGLADDAKCTQDTECQSDFCDPETKKCAWVCCRDSDCAGSKVCRPSGIGLPFLRCVSLR</sequence>
<dbReference type="EMBL" id="CP012333">
    <property type="protein sequence ID" value="AKV02770.1"/>
    <property type="molecule type" value="Genomic_DNA"/>
</dbReference>
<dbReference type="Proteomes" id="UP000064967">
    <property type="component" value="Chromosome"/>
</dbReference>
<feature type="compositionally biased region" description="Acidic residues" evidence="1">
    <location>
        <begin position="66"/>
        <end position="77"/>
    </location>
</feature>
<evidence type="ECO:0000313" key="3">
    <source>
        <dbReference type="Proteomes" id="UP000064967"/>
    </source>
</evidence>
<dbReference type="KEGG" id="llu:AKJ09_09433"/>
<reference evidence="2 3" key="1">
    <citation type="submission" date="2015-08" db="EMBL/GenBank/DDBJ databases">
        <authorList>
            <person name="Babu N.S."/>
            <person name="Beckwith C.J."/>
            <person name="Beseler K.G."/>
            <person name="Brison A."/>
            <person name="Carone J.V."/>
            <person name="Caskin T.P."/>
            <person name="Diamond M."/>
            <person name="Durham M.E."/>
            <person name="Foxe J.M."/>
            <person name="Go M."/>
            <person name="Henderson B.A."/>
            <person name="Jones I.B."/>
            <person name="McGettigan J.A."/>
            <person name="Micheletti S.J."/>
            <person name="Nasrallah M.E."/>
            <person name="Ortiz D."/>
            <person name="Piller C.R."/>
            <person name="Privatt S.R."/>
            <person name="Schneider S.L."/>
            <person name="Sharp S."/>
            <person name="Smith T.C."/>
            <person name="Stanton J.D."/>
            <person name="Ullery H.E."/>
            <person name="Wilson R.J."/>
            <person name="Serrano M.G."/>
            <person name="Buck G."/>
            <person name="Lee V."/>
            <person name="Wang Y."/>
            <person name="Carvalho R."/>
            <person name="Voegtly L."/>
            <person name="Shi R."/>
            <person name="Duckworth R."/>
            <person name="Johnson A."/>
            <person name="Loviza R."/>
            <person name="Walstead R."/>
            <person name="Shah Z."/>
            <person name="Kiflezghi M."/>
            <person name="Wade K."/>
            <person name="Ball S.L."/>
            <person name="Bradley K.W."/>
            <person name="Asai D.J."/>
            <person name="Bowman C.A."/>
            <person name="Russell D.A."/>
            <person name="Pope W.H."/>
            <person name="Jacobs-Sera D."/>
            <person name="Hendrix R.W."/>
            <person name="Hatfull G.F."/>
        </authorList>
    </citation>
    <scope>NUCLEOTIDE SEQUENCE [LARGE SCALE GENOMIC DNA]</scope>
    <source>
        <strain evidence="2 3">DSM 27648</strain>
    </source>
</reference>
<evidence type="ECO:0000256" key="1">
    <source>
        <dbReference type="SAM" id="MobiDB-lite"/>
    </source>
</evidence>
<dbReference type="AlphaFoldDB" id="A0A0K1QBI9"/>
<organism evidence="2 3">
    <name type="scientific">Labilithrix luteola</name>
    <dbReference type="NCBI Taxonomy" id="1391654"/>
    <lineage>
        <taxon>Bacteria</taxon>
        <taxon>Pseudomonadati</taxon>
        <taxon>Myxococcota</taxon>
        <taxon>Polyangia</taxon>
        <taxon>Polyangiales</taxon>
        <taxon>Labilitrichaceae</taxon>
        <taxon>Labilithrix</taxon>
    </lineage>
</organism>
<dbReference type="RefSeq" id="WP_146653639.1">
    <property type="nucleotide sequence ID" value="NZ_CP012333.1"/>
</dbReference>
<keyword evidence="3" id="KW-1185">Reference proteome</keyword>
<proteinExistence type="predicted"/>
<evidence type="ECO:0000313" key="2">
    <source>
        <dbReference type="EMBL" id="AKV02770.1"/>
    </source>
</evidence>
<accession>A0A0K1QBI9</accession>
<feature type="region of interest" description="Disordered" evidence="1">
    <location>
        <begin position="60"/>
        <end position="83"/>
    </location>
</feature>
<dbReference type="PROSITE" id="PS51257">
    <property type="entry name" value="PROKAR_LIPOPROTEIN"/>
    <property type="match status" value="1"/>
</dbReference>
<gene>
    <name evidence="2" type="ORF">AKJ09_09433</name>
</gene>